<protein>
    <submittedName>
        <fullName evidence="1">Xanthine permease XanP</fullName>
    </submittedName>
</protein>
<reference evidence="1 2" key="1">
    <citation type="submission" date="2023-12" db="EMBL/GenBank/DDBJ databases">
        <title>Characterization of antibiotic resistance in Aeromonas spp. in hospital effluent.</title>
        <authorList>
            <person name="Negoseki B.R.S."/>
            <person name="Krul D."/>
            <person name="Siqueira A.C."/>
            <person name="Almeida M."/>
            <person name="Mesa D."/>
            <person name="Conte D."/>
            <person name="Dalla-Costa L.M."/>
        </authorList>
    </citation>
    <scope>NUCLEOTIDE SEQUENCE [LARGE SCALE GENOMIC DNA]</scope>
    <source>
        <strain evidence="1 2">36v</strain>
    </source>
</reference>
<evidence type="ECO:0000313" key="2">
    <source>
        <dbReference type="Proteomes" id="UP001304847"/>
    </source>
</evidence>
<name>A0ABU5W6T9_AERCA</name>
<proteinExistence type="predicted"/>
<evidence type="ECO:0000313" key="1">
    <source>
        <dbReference type="EMBL" id="MEA9436635.1"/>
    </source>
</evidence>
<gene>
    <name evidence="1" type="ORF">VCX44_12610</name>
</gene>
<dbReference type="EMBL" id="JAYGOJ010000062">
    <property type="protein sequence ID" value="MEA9436635.1"/>
    <property type="molecule type" value="Genomic_DNA"/>
</dbReference>
<organism evidence="1 2">
    <name type="scientific">Aeromonas caviae</name>
    <name type="common">Aeromonas punctata</name>
    <dbReference type="NCBI Taxonomy" id="648"/>
    <lineage>
        <taxon>Bacteria</taxon>
        <taxon>Pseudomonadati</taxon>
        <taxon>Pseudomonadota</taxon>
        <taxon>Gammaproteobacteria</taxon>
        <taxon>Aeromonadales</taxon>
        <taxon>Aeromonadaceae</taxon>
        <taxon>Aeromonas</taxon>
    </lineage>
</organism>
<sequence length="61" mass="6639">MEQAAAPSAIREAYPPRRAHSELVYGIEDVPPLPQTLFAALQHMLAMFVAIITPPLIKANA</sequence>
<comment type="caution">
    <text evidence="1">The sequence shown here is derived from an EMBL/GenBank/DDBJ whole genome shotgun (WGS) entry which is preliminary data.</text>
</comment>
<feature type="non-terminal residue" evidence="1">
    <location>
        <position position="61"/>
    </location>
</feature>
<keyword evidence="2" id="KW-1185">Reference proteome</keyword>
<accession>A0ABU5W6T9</accession>
<dbReference type="Proteomes" id="UP001304847">
    <property type="component" value="Unassembled WGS sequence"/>
</dbReference>